<sequence>MFESFNRLFPVWAILVAVFAVCLPAPLLSLAGLVQPLLMLIMFVMGVTLSREDFAGVFRDPRAVLLGLLLHYTVMPLAAFAIGWLLGLPPELMVGMILVGAVSSGTASNVMTWISGGNVALAVSLTIVSTLVSVVLTPLLVWLLVGQSVSVPVWAMLWSIARLVLLPILLGVAVHRFIGAHIERIEPMLASVAVAAILVIIGVVVAANVGQLATLGPIVAVAVLLHNGVGLAGGYWGGRLLGLDERKSRTLAFEVGMQNSALAVSLATQFFTPAAALPGALFSVWHNISGSLLAGYWKRRPTTGISTTSTEPS</sequence>
<feature type="transmembrane region" description="Helical" evidence="5">
    <location>
        <begin position="151"/>
        <end position="175"/>
    </location>
</feature>
<keyword evidence="2 5" id="KW-0812">Transmembrane</keyword>
<feature type="transmembrane region" description="Helical" evidence="5">
    <location>
        <begin position="92"/>
        <end position="114"/>
    </location>
</feature>
<dbReference type="KEGG" id="haa:A5892_17630"/>
<evidence type="ECO:0000313" key="7">
    <source>
        <dbReference type="Proteomes" id="UP000077875"/>
    </source>
</evidence>
<accession>A0A172YIL4</accession>
<proteinExistence type="predicted"/>
<feature type="transmembrane region" description="Helical" evidence="5">
    <location>
        <begin position="121"/>
        <end position="145"/>
    </location>
</feature>
<name>A0A172YIL4_9GAMM</name>
<organism evidence="6 7">
    <name type="scientific">Halotalea alkalilenta</name>
    <dbReference type="NCBI Taxonomy" id="376489"/>
    <lineage>
        <taxon>Bacteria</taxon>
        <taxon>Pseudomonadati</taxon>
        <taxon>Pseudomonadota</taxon>
        <taxon>Gammaproteobacteria</taxon>
        <taxon>Oceanospirillales</taxon>
        <taxon>Halomonadaceae</taxon>
        <taxon>Halotalea</taxon>
    </lineage>
</organism>
<dbReference type="InterPro" id="IPR002657">
    <property type="entry name" value="BilAc:Na_symport/Acr3"/>
</dbReference>
<keyword evidence="4 5" id="KW-0472">Membrane</keyword>
<comment type="subcellular location">
    <subcellularLocation>
        <location evidence="1">Membrane</location>
        <topology evidence="1">Multi-pass membrane protein</topology>
    </subcellularLocation>
</comment>
<evidence type="ECO:0000256" key="4">
    <source>
        <dbReference type="ARBA" id="ARBA00023136"/>
    </source>
</evidence>
<keyword evidence="7" id="KW-1185">Reference proteome</keyword>
<dbReference type="GO" id="GO:0016020">
    <property type="term" value="C:membrane"/>
    <property type="evidence" value="ECO:0007669"/>
    <property type="project" value="UniProtKB-SubCell"/>
</dbReference>
<reference evidence="6 7" key="1">
    <citation type="submission" date="2016-04" db="EMBL/GenBank/DDBJ databases">
        <title>Complete Genome Sequence of Halotalea alkalilenta IHB B 13600.</title>
        <authorList>
            <person name="Swarnkar M.K."/>
            <person name="Sharma A."/>
            <person name="Kaushal K."/>
            <person name="Soni R."/>
            <person name="Rana S."/>
            <person name="Singh A.K."/>
            <person name="Gulati A."/>
        </authorList>
    </citation>
    <scope>NUCLEOTIDE SEQUENCE [LARGE SCALE GENOMIC DNA]</scope>
    <source>
        <strain evidence="6 7">IHB B 13600</strain>
    </source>
</reference>
<feature type="transmembrane region" description="Helical" evidence="5">
    <location>
        <begin position="187"/>
        <end position="209"/>
    </location>
</feature>
<feature type="transmembrane region" description="Helical" evidence="5">
    <location>
        <begin position="215"/>
        <end position="238"/>
    </location>
</feature>
<dbReference type="Proteomes" id="UP000077875">
    <property type="component" value="Chromosome"/>
</dbReference>
<dbReference type="PANTHER" id="PTHR10361:SF28">
    <property type="entry name" value="P3 PROTEIN-RELATED"/>
    <property type="match status" value="1"/>
</dbReference>
<evidence type="ECO:0000256" key="3">
    <source>
        <dbReference type="ARBA" id="ARBA00022989"/>
    </source>
</evidence>
<evidence type="ECO:0000256" key="5">
    <source>
        <dbReference type="SAM" id="Phobius"/>
    </source>
</evidence>
<dbReference type="InterPro" id="IPR038770">
    <property type="entry name" value="Na+/solute_symporter_sf"/>
</dbReference>
<dbReference type="Gene3D" id="1.20.1530.20">
    <property type="match status" value="1"/>
</dbReference>
<evidence type="ECO:0000256" key="1">
    <source>
        <dbReference type="ARBA" id="ARBA00004141"/>
    </source>
</evidence>
<dbReference type="RefSeq" id="WP_064123908.1">
    <property type="nucleotide sequence ID" value="NZ_CP015243.1"/>
</dbReference>
<dbReference type="PANTHER" id="PTHR10361">
    <property type="entry name" value="SODIUM-BILE ACID COTRANSPORTER"/>
    <property type="match status" value="1"/>
</dbReference>
<feature type="transmembrane region" description="Helical" evidence="5">
    <location>
        <begin position="34"/>
        <end position="51"/>
    </location>
</feature>
<dbReference type="Pfam" id="PF01758">
    <property type="entry name" value="SBF"/>
    <property type="match status" value="1"/>
</dbReference>
<dbReference type="InterPro" id="IPR004710">
    <property type="entry name" value="Bilac:Na_transpt"/>
</dbReference>
<evidence type="ECO:0000313" key="6">
    <source>
        <dbReference type="EMBL" id="ANF59061.1"/>
    </source>
</evidence>
<protein>
    <submittedName>
        <fullName evidence="6">Bile acid:sodium symporter</fullName>
    </submittedName>
</protein>
<dbReference type="EMBL" id="CP015243">
    <property type="protein sequence ID" value="ANF59061.1"/>
    <property type="molecule type" value="Genomic_DNA"/>
</dbReference>
<dbReference type="AlphaFoldDB" id="A0A172YIL4"/>
<gene>
    <name evidence="6" type="ORF">A5892_17630</name>
</gene>
<keyword evidence="3 5" id="KW-1133">Transmembrane helix</keyword>
<evidence type="ECO:0000256" key="2">
    <source>
        <dbReference type="ARBA" id="ARBA00022692"/>
    </source>
</evidence>
<dbReference type="STRING" id="376489.A5892_17630"/>
<feature type="transmembrane region" description="Helical" evidence="5">
    <location>
        <begin position="63"/>
        <end position="86"/>
    </location>
</feature>